<evidence type="ECO:0000256" key="1">
    <source>
        <dbReference type="SAM" id="MobiDB-lite"/>
    </source>
</evidence>
<dbReference type="Proteomes" id="UP000287651">
    <property type="component" value="Unassembled WGS sequence"/>
</dbReference>
<reference evidence="2 3" key="1">
    <citation type="journal article" date="2014" name="Agronomy (Basel)">
        <title>A Draft Genome Sequence for Ensete ventricosum, the Drought-Tolerant Tree Against Hunger.</title>
        <authorList>
            <person name="Harrison J."/>
            <person name="Moore K.A."/>
            <person name="Paszkiewicz K."/>
            <person name="Jones T."/>
            <person name="Grant M."/>
            <person name="Ambacheew D."/>
            <person name="Muzemil S."/>
            <person name="Studholme D.J."/>
        </authorList>
    </citation>
    <scope>NUCLEOTIDE SEQUENCE [LARGE SCALE GENOMIC DNA]</scope>
</reference>
<comment type="caution">
    <text evidence="2">The sequence shown here is derived from an EMBL/GenBank/DDBJ whole genome shotgun (WGS) entry which is preliminary data.</text>
</comment>
<feature type="region of interest" description="Disordered" evidence="1">
    <location>
        <begin position="65"/>
        <end position="134"/>
    </location>
</feature>
<feature type="compositionally biased region" description="Basic residues" evidence="1">
    <location>
        <begin position="80"/>
        <end position="102"/>
    </location>
</feature>
<dbReference type="EMBL" id="AMZH03009215">
    <property type="protein sequence ID" value="RRT57324.1"/>
    <property type="molecule type" value="Genomic_DNA"/>
</dbReference>
<organism evidence="2 3">
    <name type="scientific">Ensete ventricosum</name>
    <name type="common">Abyssinian banana</name>
    <name type="synonym">Musa ensete</name>
    <dbReference type="NCBI Taxonomy" id="4639"/>
    <lineage>
        <taxon>Eukaryota</taxon>
        <taxon>Viridiplantae</taxon>
        <taxon>Streptophyta</taxon>
        <taxon>Embryophyta</taxon>
        <taxon>Tracheophyta</taxon>
        <taxon>Spermatophyta</taxon>
        <taxon>Magnoliopsida</taxon>
        <taxon>Liliopsida</taxon>
        <taxon>Zingiberales</taxon>
        <taxon>Musaceae</taxon>
        <taxon>Ensete</taxon>
    </lineage>
</organism>
<protein>
    <submittedName>
        <fullName evidence="2">Uncharacterized protein</fullName>
    </submittedName>
</protein>
<evidence type="ECO:0000313" key="2">
    <source>
        <dbReference type="EMBL" id="RRT57324.1"/>
    </source>
</evidence>
<accession>A0A426Z048</accession>
<sequence>MFVSRCQGWNFSVKWLAIPISNVPPNLTDEESIMVRQLKGILPASQAIRNLIEEWLVEAGLSPASRGTKRLTKAPSSQWKKAKVSSRHKSRREGKNSKSRVAKGKEPATPVEGTLTPRARSKSVKELYSAHPREDGQDCHVIRVRNQPEHAPDVPLEVNHSPLMHGMQIWQDDEAPTKYAQGM</sequence>
<dbReference type="AlphaFoldDB" id="A0A426Z048"/>
<evidence type="ECO:0000313" key="3">
    <source>
        <dbReference type="Proteomes" id="UP000287651"/>
    </source>
</evidence>
<proteinExistence type="predicted"/>
<name>A0A426Z048_ENSVE</name>
<gene>
    <name evidence="2" type="ORF">B296_00047332</name>
</gene>